<evidence type="ECO:0000313" key="2">
    <source>
        <dbReference type="Proteomes" id="UP001054902"/>
    </source>
</evidence>
<name>A0AAD3D553_9STRA</name>
<organism evidence="1 2">
    <name type="scientific">Chaetoceros tenuissimus</name>
    <dbReference type="NCBI Taxonomy" id="426638"/>
    <lineage>
        <taxon>Eukaryota</taxon>
        <taxon>Sar</taxon>
        <taxon>Stramenopiles</taxon>
        <taxon>Ochrophyta</taxon>
        <taxon>Bacillariophyta</taxon>
        <taxon>Coscinodiscophyceae</taxon>
        <taxon>Chaetocerotophycidae</taxon>
        <taxon>Chaetocerotales</taxon>
        <taxon>Chaetocerotaceae</taxon>
        <taxon>Chaetoceros</taxon>
    </lineage>
</organism>
<reference evidence="1 2" key="1">
    <citation type="journal article" date="2021" name="Sci. Rep.">
        <title>The genome of the diatom Chaetoceros tenuissimus carries an ancient integrated fragment of an extant virus.</title>
        <authorList>
            <person name="Hongo Y."/>
            <person name="Kimura K."/>
            <person name="Takaki Y."/>
            <person name="Yoshida Y."/>
            <person name="Baba S."/>
            <person name="Kobayashi G."/>
            <person name="Nagasaki K."/>
            <person name="Hano T."/>
            <person name="Tomaru Y."/>
        </authorList>
    </citation>
    <scope>NUCLEOTIDE SEQUENCE [LARGE SCALE GENOMIC DNA]</scope>
    <source>
        <strain evidence="1 2">NIES-3715</strain>
    </source>
</reference>
<protein>
    <submittedName>
        <fullName evidence="1">Uncharacterized protein</fullName>
    </submittedName>
</protein>
<dbReference type="AlphaFoldDB" id="A0AAD3D553"/>
<dbReference type="EMBL" id="BLLK01000055">
    <property type="protein sequence ID" value="GFH56725.1"/>
    <property type="molecule type" value="Genomic_DNA"/>
</dbReference>
<sequence length="142" mass="16478">MNHQNQEHGVDLDYMTYLGKIRNGLVHWNNGEITEESPQDIEDGRDLYQELHGDDPDPRFQNYDIAMDFYYEGGEVVHEQVRIVRPVQGHRSLPPGYILQFVVDQTRSFVDKCKMDSVLEAEMADVLLPRLTRSQVRSFPIG</sequence>
<comment type="caution">
    <text evidence="1">The sequence shown here is derived from an EMBL/GenBank/DDBJ whole genome shotgun (WGS) entry which is preliminary data.</text>
</comment>
<keyword evidence="2" id="KW-1185">Reference proteome</keyword>
<proteinExistence type="predicted"/>
<evidence type="ECO:0000313" key="1">
    <source>
        <dbReference type="EMBL" id="GFH56725.1"/>
    </source>
</evidence>
<accession>A0AAD3D553</accession>
<gene>
    <name evidence="1" type="ORF">CTEN210_13201</name>
</gene>
<dbReference type="Proteomes" id="UP001054902">
    <property type="component" value="Unassembled WGS sequence"/>
</dbReference>